<reference evidence="9 10" key="2">
    <citation type="journal article" date="2011" name="J. Bacteriol.">
        <title>Genomes of three methylotrophs from a single niche uncover genetic and metabolic divergence of Methylophilaceae.</title>
        <authorList>
            <person name="Lapidus A."/>
            <person name="Clum A."/>
            <person name="Labutti K."/>
            <person name="Kaluzhnaya M.G."/>
            <person name="Lim S."/>
            <person name="Beck D.A."/>
            <person name="Glavina Del Rio T."/>
            <person name="Nolan M."/>
            <person name="Mavromatis K."/>
            <person name="Huntemann M."/>
            <person name="Lucas S."/>
            <person name="Lidstrom M.E."/>
            <person name="Ivanova N."/>
            <person name="Chistoserdova L."/>
        </authorList>
    </citation>
    <scope>NUCLEOTIDE SEQUENCE [LARGE SCALE GENOMIC DNA]</scope>
    <source>
        <strain evidence="9 10">SIP3-4</strain>
    </source>
</reference>
<dbReference type="GO" id="GO:0071973">
    <property type="term" value="P:bacterial-type flagellum-dependent cell motility"/>
    <property type="evidence" value="ECO:0007669"/>
    <property type="project" value="TreeGrafter"/>
</dbReference>
<keyword evidence="4 5" id="KW-0975">Bacterial flagellum</keyword>
<keyword evidence="10" id="KW-1185">Reference proteome</keyword>
<dbReference type="GO" id="GO:0007155">
    <property type="term" value="P:cell adhesion"/>
    <property type="evidence" value="ECO:0007669"/>
    <property type="project" value="InterPro"/>
</dbReference>
<dbReference type="InterPro" id="IPR010809">
    <property type="entry name" value="FliD_C"/>
</dbReference>
<name>C6XAR6_METGS</name>
<dbReference type="GO" id="GO:0009421">
    <property type="term" value="C:bacterial-type flagellum filament cap"/>
    <property type="evidence" value="ECO:0007669"/>
    <property type="project" value="InterPro"/>
</dbReference>
<protein>
    <recommendedName>
        <fullName evidence="5">Flagellar hook-associated protein 2</fullName>
        <shortName evidence="5">HAP2</shortName>
    </recommendedName>
    <alternativeName>
        <fullName evidence="5">Flagellar cap protein</fullName>
    </alternativeName>
</protein>
<dbReference type="Pfam" id="PF02465">
    <property type="entry name" value="FliD_N"/>
    <property type="match status" value="1"/>
</dbReference>
<feature type="domain" description="Flagellar hook-associated protein 2 N-terminal" evidence="7">
    <location>
        <begin position="11"/>
        <end position="107"/>
    </location>
</feature>
<dbReference type="InterPro" id="IPR003481">
    <property type="entry name" value="FliD_N"/>
</dbReference>
<dbReference type="Proteomes" id="UP000002743">
    <property type="component" value="Chromosome"/>
</dbReference>
<comment type="function">
    <text evidence="5">Required for morphogenesis and for the elongation of the flagellar filament by facilitating polymerization of the flagellin monomers at the tip of growing filament. Forms a capping structure, which prevents flagellin subunits (transported through the central channel of the flagellum) from leaking out without polymerization at the distal end.</text>
</comment>
<keyword evidence="3" id="KW-0175">Coiled coil</keyword>
<feature type="domain" description="Flagellar hook-associated protein 2 C-terminal" evidence="8">
    <location>
        <begin position="242"/>
        <end position="400"/>
    </location>
</feature>
<feature type="region of interest" description="Disordered" evidence="6">
    <location>
        <begin position="202"/>
        <end position="222"/>
    </location>
</feature>
<evidence type="ECO:0000256" key="6">
    <source>
        <dbReference type="SAM" id="MobiDB-lite"/>
    </source>
</evidence>
<keyword evidence="9" id="KW-0282">Flagellum</keyword>
<dbReference type="PANTHER" id="PTHR30288:SF0">
    <property type="entry name" value="FLAGELLAR HOOK-ASSOCIATED PROTEIN 2"/>
    <property type="match status" value="1"/>
</dbReference>
<evidence type="ECO:0000313" key="10">
    <source>
        <dbReference type="Proteomes" id="UP000002743"/>
    </source>
</evidence>
<evidence type="ECO:0000259" key="8">
    <source>
        <dbReference type="Pfam" id="PF07195"/>
    </source>
</evidence>
<dbReference type="Pfam" id="PF07195">
    <property type="entry name" value="FliD_C"/>
    <property type="match status" value="2"/>
</dbReference>
<keyword evidence="9" id="KW-0966">Cell projection</keyword>
<evidence type="ECO:0000313" key="9">
    <source>
        <dbReference type="EMBL" id="ACT49998.1"/>
    </source>
</evidence>
<dbReference type="RefSeq" id="WP_015829580.1">
    <property type="nucleotide sequence ID" value="NC_012969.1"/>
</dbReference>
<dbReference type="STRING" id="582744.Msip34_0750"/>
<reference evidence="10" key="1">
    <citation type="submission" date="2009-07" db="EMBL/GenBank/DDBJ databases">
        <title>Complete sequence of chromosome of Methylovorus sp. SIP3-4.</title>
        <authorList>
            <person name="Lucas S."/>
            <person name="Copeland A."/>
            <person name="Lapidus A."/>
            <person name="Glavina del Rio T."/>
            <person name="Tice H."/>
            <person name="Bruce D."/>
            <person name="Goodwin L."/>
            <person name="Pitluck S."/>
            <person name="Clum A."/>
            <person name="Larimer F."/>
            <person name="Land M."/>
            <person name="Hauser L."/>
            <person name="Kyrpides N."/>
            <person name="Mikhailova N."/>
            <person name="Kayluzhnaya M."/>
            <person name="Chistoserdova L."/>
        </authorList>
    </citation>
    <scope>NUCLEOTIDE SEQUENCE [LARGE SCALE GENOMIC DNA]</scope>
    <source>
        <strain evidence="10">SIP3-4</strain>
    </source>
</reference>
<evidence type="ECO:0000256" key="5">
    <source>
        <dbReference type="RuleBase" id="RU362066"/>
    </source>
</evidence>
<comment type="subunit">
    <text evidence="2 5">Homopentamer.</text>
</comment>
<dbReference type="AlphaFoldDB" id="C6XAR6"/>
<comment type="similarity">
    <text evidence="1 5">Belongs to the FliD family.</text>
</comment>
<proteinExistence type="inferred from homology"/>
<dbReference type="InterPro" id="IPR040026">
    <property type="entry name" value="FliD"/>
</dbReference>
<dbReference type="eggNOG" id="COG1345">
    <property type="taxonomic scope" value="Bacteria"/>
</dbReference>
<sequence>MATLTGLGTGSGLELETWVTALVNAEKGPLTQVTAQKTATQSKISAYGTLKSALSTFQTTISSLATASKFNLQTATSSDTSLFTATATGSATVGNYSINVTQLAQAHKIASSGFSSTNAVIGSGTLEISFGEYNSTTNTFSVNGSKTGATITIDSSNNTLAGVRDAINSANAGVTASIVNDGSTNGARLVVTSKETGASSSVKISVTDSDGNSSDASGLSQLAYDPTSTAGAGKNMTQSQAATNALLTVDGISVTKSSNTITDAIQGVTLNLLKVGTGTATNLNVATDTDGIVKNVQAFVDAYNALDTTIRNLTNFNATDSTKSGVLLGDSGARSISTQMKSIFTQTIDGTSTYSTLSQIGVGFQRDGKLALDSTKLKTALETNFSDISKLFGASGTTTDALTAYGGSSTATKAGTYAVTVTQLATQGTMVGGGAPNLTITAGSNDKVTFSIDGKDYSITLAAGTYASTQALADQVQQQLVSAGSLAQIGVDGGGALKITSPSYGSDSRITLNGGNGASDLFGSATSTTGVNVAGSINGVAATGTGQSLKGATGDDSEGLFVKILGGSTGSRGTITFSKGFASQLNEVTTNLLSDDGLLATRTDGLNSSITRLTKQEEALNDRLDAIEKRYRAQFSALDTLVASMKTTSSYLTQQLAQLSANS</sequence>
<dbReference type="OrthoDB" id="9810816at2"/>
<comment type="subcellular location">
    <subcellularLocation>
        <location evidence="5">Secreted</location>
    </subcellularLocation>
    <subcellularLocation>
        <location evidence="5">Bacterial flagellum</location>
    </subcellularLocation>
</comment>
<evidence type="ECO:0000256" key="3">
    <source>
        <dbReference type="ARBA" id="ARBA00023054"/>
    </source>
</evidence>
<feature type="domain" description="Flagellar hook-associated protein 2 C-terminal" evidence="8">
    <location>
        <begin position="565"/>
        <end position="646"/>
    </location>
</feature>
<evidence type="ECO:0000256" key="2">
    <source>
        <dbReference type="ARBA" id="ARBA00011255"/>
    </source>
</evidence>
<gene>
    <name evidence="9" type="ordered locus">Msip34_0750</name>
</gene>
<evidence type="ECO:0000256" key="1">
    <source>
        <dbReference type="ARBA" id="ARBA00009764"/>
    </source>
</evidence>
<organism evidence="9 10">
    <name type="scientific">Methylovorus glucosotrophus (strain SIP3-4)</name>
    <dbReference type="NCBI Taxonomy" id="582744"/>
    <lineage>
        <taxon>Bacteria</taxon>
        <taxon>Pseudomonadati</taxon>
        <taxon>Pseudomonadota</taxon>
        <taxon>Betaproteobacteria</taxon>
        <taxon>Nitrosomonadales</taxon>
        <taxon>Methylophilaceae</taxon>
        <taxon>Methylovorus</taxon>
    </lineage>
</organism>
<accession>C6XAR6</accession>
<dbReference type="EMBL" id="CP001674">
    <property type="protein sequence ID" value="ACT49998.1"/>
    <property type="molecule type" value="Genomic_DNA"/>
</dbReference>
<dbReference type="GO" id="GO:0005576">
    <property type="term" value="C:extracellular region"/>
    <property type="evidence" value="ECO:0007669"/>
    <property type="project" value="UniProtKB-SubCell"/>
</dbReference>
<evidence type="ECO:0000256" key="4">
    <source>
        <dbReference type="ARBA" id="ARBA00023143"/>
    </source>
</evidence>
<dbReference type="HOGENOM" id="CLU_015182_6_0_4"/>
<dbReference type="PANTHER" id="PTHR30288">
    <property type="entry name" value="FLAGELLAR CAP/ASSEMBLY PROTEIN FLID"/>
    <property type="match status" value="1"/>
</dbReference>
<evidence type="ECO:0000259" key="7">
    <source>
        <dbReference type="Pfam" id="PF02465"/>
    </source>
</evidence>
<keyword evidence="9" id="KW-0969">Cilium</keyword>
<dbReference type="GO" id="GO:0009424">
    <property type="term" value="C:bacterial-type flagellum hook"/>
    <property type="evidence" value="ECO:0007669"/>
    <property type="project" value="UniProtKB-UniRule"/>
</dbReference>
<keyword evidence="5" id="KW-0964">Secreted</keyword>
<dbReference type="KEGG" id="mei:Msip34_0750"/>